<dbReference type="OrthoDB" id="5917823at2759"/>
<dbReference type="Pfam" id="PF01146">
    <property type="entry name" value="Caveolin"/>
    <property type="match status" value="1"/>
</dbReference>
<organism evidence="9 10">
    <name type="scientific">Oesophagostomum dentatum</name>
    <name type="common">Nodular worm</name>
    <dbReference type="NCBI Taxonomy" id="61180"/>
    <lineage>
        <taxon>Eukaryota</taxon>
        <taxon>Metazoa</taxon>
        <taxon>Ecdysozoa</taxon>
        <taxon>Nematoda</taxon>
        <taxon>Chromadorea</taxon>
        <taxon>Rhabditida</taxon>
        <taxon>Rhabditina</taxon>
        <taxon>Rhabditomorpha</taxon>
        <taxon>Strongyloidea</taxon>
        <taxon>Strongylidae</taxon>
        <taxon>Oesophagostomum</taxon>
    </lineage>
</organism>
<comment type="similarity">
    <text evidence="2 6">Belongs to the caveolin family.</text>
</comment>
<keyword evidence="8" id="KW-0812">Transmembrane</keyword>
<evidence type="ECO:0000256" key="4">
    <source>
        <dbReference type="ARBA" id="ARBA00023034"/>
    </source>
</evidence>
<dbReference type="InterPro" id="IPR001612">
    <property type="entry name" value="Caveolin"/>
</dbReference>
<feature type="transmembrane region" description="Helical" evidence="8">
    <location>
        <begin position="128"/>
        <end position="155"/>
    </location>
</feature>
<evidence type="ECO:0000313" key="9">
    <source>
        <dbReference type="EMBL" id="KHJ94477.1"/>
    </source>
</evidence>
<evidence type="ECO:0000256" key="3">
    <source>
        <dbReference type="ARBA" id="ARBA00022475"/>
    </source>
</evidence>
<name>A0A0B1TF68_OESDE</name>
<dbReference type="GO" id="GO:0070836">
    <property type="term" value="P:caveola assembly"/>
    <property type="evidence" value="ECO:0007669"/>
    <property type="project" value="InterPro"/>
</dbReference>
<evidence type="ECO:0000256" key="1">
    <source>
        <dbReference type="ARBA" id="ARBA00004202"/>
    </source>
</evidence>
<dbReference type="Proteomes" id="UP000053660">
    <property type="component" value="Unassembled WGS sequence"/>
</dbReference>
<keyword evidence="5 6" id="KW-0472">Membrane</keyword>
<evidence type="ECO:0000256" key="8">
    <source>
        <dbReference type="SAM" id="Phobius"/>
    </source>
</evidence>
<dbReference type="GO" id="GO:0000139">
    <property type="term" value="C:Golgi membrane"/>
    <property type="evidence" value="ECO:0007669"/>
    <property type="project" value="UniProtKB-SubCell"/>
</dbReference>
<keyword evidence="8" id="KW-1133">Transmembrane helix</keyword>
<dbReference type="EMBL" id="KN550310">
    <property type="protein sequence ID" value="KHJ94477.1"/>
    <property type="molecule type" value="Genomic_DNA"/>
</dbReference>
<feature type="region of interest" description="Disordered" evidence="7">
    <location>
        <begin position="1"/>
        <end position="54"/>
    </location>
</feature>
<keyword evidence="4 6" id="KW-0333">Golgi apparatus</keyword>
<accession>A0A0B1TF68</accession>
<evidence type="ECO:0000256" key="5">
    <source>
        <dbReference type="ARBA" id="ARBA00023136"/>
    </source>
</evidence>
<evidence type="ECO:0000313" key="10">
    <source>
        <dbReference type="Proteomes" id="UP000053660"/>
    </source>
</evidence>
<evidence type="ECO:0000256" key="6">
    <source>
        <dbReference type="RuleBase" id="RU000680"/>
    </source>
</evidence>
<dbReference type="PANTHER" id="PTHR10844">
    <property type="entry name" value="CAVEOLIN"/>
    <property type="match status" value="1"/>
</dbReference>
<evidence type="ECO:0000256" key="2">
    <source>
        <dbReference type="ARBA" id="ARBA00010988"/>
    </source>
</evidence>
<comment type="subcellular location">
    <subcellularLocation>
        <location evidence="1 6">Cell membrane</location>
        <topology evidence="1 6">Peripheral membrane protein</topology>
    </subcellularLocation>
    <subcellularLocation>
        <location evidence="6">Golgi apparatus membrane</location>
        <topology evidence="6">Peripheral membrane protein</topology>
    </subcellularLocation>
    <subcellularLocation>
        <location evidence="6">Membrane</location>
        <location evidence="6">Caveola</location>
        <topology evidence="6">Peripheral membrane protein</topology>
    </subcellularLocation>
</comment>
<keyword evidence="10" id="KW-1185">Reference proteome</keyword>
<evidence type="ECO:0000256" key="7">
    <source>
        <dbReference type="SAM" id="MobiDB-lite"/>
    </source>
</evidence>
<reference evidence="9 10" key="1">
    <citation type="submission" date="2014-03" db="EMBL/GenBank/DDBJ databases">
        <title>Draft genome of the hookworm Oesophagostomum dentatum.</title>
        <authorList>
            <person name="Mitreva M."/>
        </authorList>
    </citation>
    <scope>NUCLEOTIDE SEQUENCE [LARGE SCALE GENOMIC DNA]</scope>
    <source>
        <strain evidence="9 10">OD-Hann</strain>
    </source>
</reference>
<keyword evidence="3 6" id="KW-1003">Cell membrane</keyword>
<gene>
    <name evidence="9" type="ORF">OESDEN_05591</name>
</gene>
<dbReference type="GO" id="GO:0005901">
    <property type="term" value="C:caveola"/>
    <property type="evidence" value="ECO:0007669"/>
    <property type="project" value="UniProtKB-SubCell"/>
</dbReference>
<dbReference type="AlphaFoldDB" id="A0A0B1TF68"/>
<dbReference type="PANTHER" id="PTHR10844:SF19">
    <property type="entry name" value="CAVEOLIN-2"/>
    <property type="match status" value="1"/>
</dbReference>
<dbReference type="GO" id="GO:0060090">
    <property type="term" value="F:molecular adaptor activity"/>
    <property type="evidence" value="ECO:0007669"/>
    <property type="project" value="TreeGrafter"/>
</dbReference>
<protein>
    <recommendedName>
        <fullName evidence="6">Caveolin</fullName>
    </recommendedName>
</protein>
<sequence length="164" mass="18530">MSRKSSASAPSEKVRGDGQDDEAKENAPGPEEIAKVKSGKMSSLPLPTPPDKGRVSQTAFDFNCRASKEVIAHQIDMESRDHNRLNQDLKIQFLEIFGEPDPQYHSIACVWTNSYRVFEITRIYCYKILTLIFGLPVAFLAGLIFALFSFTRIWIVQKATYRAL</sequence>
<comment type="function">
    <text evidence="6">May act as a scaffolding protein within caveolar membranes. Interacts directly with G-protein alpha subunits and can functionally regulate their activity.</text>
</comment>
<proteinExistence type="inferred from homology"/>